<keyword evidence="6" id="KW-0812">Transmembrane</keyword>
<comment type="function">
    <text evidence="11">Required for proper folding and/or the stability of a subset of proteins in the endoplasmic reticulum. Component of glycosylphosphatidylinositol-mannosyltransferase 1 which transfers the first of the 4 mannoses in the GPI-anchor precursors during GPI-anchor biosynthesis. Probably acts by stabilizing the mannosyltransferase GPI14.</text>
</comment>
<dbReference type="Pfam" id="PF08320">
    <property type="entry name" value="PIG-X"/>
    <property type="match status" value="1"/>
</dbReference>
<evidence type="ECO:0000256" key="8">
    <source>
        <dbReference type="ARBA" id="ARBA00022989"/>
    </source>
</evidence>
<reference evidence="12 13" key="1">
    <citation type="journal article" date="2019" name="Environ. Microbiol.">
        <title>At the nexus of three kingdoms: the genome of the mycorrhizal fungus Gigaspora margarita provides insights into plant, endobacterial and fungal interactions.</title>
        <authorList>
            <person name="Venice F."/>
            <person name="Ghignone S."/>
            <person name="Salvioli di Fossalunga A."/>
            <person name="Amselem J."/>
            <person name="Novero M."/>
            <person name="Xianan X."/>
            <person name="Sedzielewska Toro K."/>
            <person name="Morin E."/>
            <person name="Lipzen A."/>
            <person name="Grigoriev I.V."/>
            <person name="Henrissat B."/>
            <person name="Martin F.M."/>
            <person name="Bonfante P."/>
        </authorList>
    </citation>
    <scope>NUCLEOTIDE SEQUENCE [LARGE SCALE GENOMIC DNA]</scope>
    <source>
        <strain evidence="12 13">BEG34</strain>
    </source>
</reference>
<keyword evidence="8" id="KW-1133">Transmembrane helix</keyword>
<dbReference type="GO" id="GO:0005789">
    <property type="term" value="C:endoplasmic reticulum membrane"/>
    <property type="evidence" value="ECO:0007669"/>
    <property type="project" value="UniProtKB-SubCell"/>
</dbReference>
<feature type="signal peptide" evidence="11">
    <location>
        <begin position="1"/>
        <end position="23"/>
    </location>
</feature>
<dbReference type="Proteomes" id="UP000439903">
    <property type="component" value="Unassembled WGS sequence"/>
</dbReference>
<comment type="similarity">
    <text evidence="3 11">Belongs to the PIGX family.</text>
</comment>
<dbReference type="UniPathway" id="UPA00196"/>
<comment type="caution">
    <text evidence="12">The sequence shown here is derived from an EMBL/GenBank/DDBJ whole genome shotgun (WGS) entry which is preliminary data.</text>
</comment>
<keyword evidence="7 11" id="KW-0256">Endoplasmic reticulum</keyword>
<evidence type="ECO:0000256" key="1">
    <source>
        <dbReference type="ARBA" id="ARBA00004643"/>
    </source>
</evidence>
<keyword evidence="11" id="KW-0732">Signal</keyword>
<dbReference type="AlphaFoldDB" id="A0A8H4AN32"/>
<keyword evidence="5 11" id="KW-0337">GPI-anchor biosynthesis</keyword>
<dbReference type="OrthoDB" id="5546453at2759"/>
<dbReference type="GO" id="GO:0006506">
    <property type="term" value="P:GPI anchor biosynthetic process"/>
    <property type="evidence" value="ECO:0007669"/>
    <property type="project" value="UniProtKB-UniPathway"/>
</dbReference>
<gene>
    <name evidence="12" type="ORF">F8M41_017558</name>
</gene>
<protein>
    <recommendedName>
        <fullName evidence="4 11">Protein PBN1</fullName>
    </recommendedName>
</protein>
<evidence type="ECO:0000256" key="11">
    <source>
        <dbReference type="RuleBase" id="RU366056"/>
    </source>
</evidence>
<comment type="subcellular location">
    <subcellularLocation>
        <location evidence="11">Endoplasmic reticulum membrane</location>
        <topology evidence="11">Single-pass membrane protein</topology>
    </subcellularLocation>
    <subcellularLocation>
        <location evidence="1">Endoplasmic reticulum membrane</location>
        <topology evidence="1">Single-pass type III membrane protein</topology>
    </subcellularLocation>
</comment>
<keyword evidence="9" id="KW-0472">Membrane</keyword>
<evidence type="ECO:0000313" key="13">
    <source>
        <dbReference type="Proteomes" id="UP000439903"/>
    </source>
</evidence>
<proteinExistence type="inferred from homology"/>
<evidence type="ECO:0000256" key="6">
    <source>
        <dbReference type="ARBA" id="ARBA00022692"/>
    </source>
</evidence>
<dbReference type="EMBL" id="WTPW01000406">
    <property type="protein sequence ID" value="KAF0514601.1"/>
    <property type="molecule type" value="Genomic_DNA"/>
</dbReference>
<evidence type="ECO:0000256" key="5">
    <source>
        <dbReference type="ARBA" id="ARBA00022502"/>
    </source>
</evidence>
<sequence length="520" mass="59858">MYSSLLQLFVVFALSFSIYTVSAYSRHRHTFFFDKDALSSVEEELIQSLAPRKVRVKNFTGVREWKVLTPLDDFFKASYQTLPVWNKDWKVRVQIASGSQGLSHPFNIAPTPGIHVGISFDNETFSHRLDYEKVEFVIICKYLDALFGSIICDSGQSLQKMYNLDISHSTLLPDGHIYLHSSLPKYHQLPTQTSILGKNVYFKEYNRPSILDFDLRFDEKTNQIITDLRMVWNCKNQDIYIIKENEQDRVELGVFGPQLDSVKFIGERIIIDENDNNPVPTMITVSPRVLSSNLVYFNSSIIPAQGFHQSFKTSVVLPASQPNCEFYILHIFPNSFLVDPYQISELFSDNVQVLGETDLEIPVGVTSLKWGSVVLAKEHLIEQKDNRFEFNLPFRMRYQPVNSEGSQKSHVVASAPWPLIVYACENMVDDGRAPLFAPTPLPLSLLFSPTTEFKYILPQKEFLQRNIWPSEAVKVPVGQLDHLKFVERWSIFFALMGCAWVTWTIKRMQIRHSNDDDKID</sequence>
<evidence type="ECO:0000256" key="3">
    <source>
        <dbReference type="ARBA" id="ARBA00010345"/>
    </source>
</evidence>
<dbReference type="GO" id="GO:1990529">
    <property type="term" value="C:glycosylphosphatidylinositol-mannosyltransferase I complex"/>
    <property type="evidence" value="ECO:0007669"/>
    <property type="project" value="TreeGrafter"/>
</dbReference>
<evidence type="ECO:0000256" key="4">
    <source>
        <dbReference type="ARBA" id="ARBA00020410"/>
    </source>
</evidence>
<feature type="chain" id="PRO_5034945049" description="Protein PBN1" evidence="11">
    <location>
        <begin position="24"/>
        <end position="520"/>
    </location>
</feature>
<evidence type="ECO:0000256" key="9">
    <source>
        <dbReference type="ARBA" id="ARBA00023136"/>
    </source>
</evidence>
<evidence type="ECO:0000256" key="2">
    <source>
        <dbReference type="ARBA" id="ARBA00004687"/>
    </source>
</evidence>
<dbReference type="InterPro" id="IPR042322">
    <property type="entry name" value="Pbn1"/>
</dbReference>
<dbReference type="PANTHER" id="PTHR28533">
    <property type="entry name" value="PROTEIN PBN1"/>
    <property type="match status" value="1"/>
</dbReference>
<evidence type="ECO:0000313" key="12">
    <source>
        <dbReference type="EMBL" id="KAF0514601.1"/>
    </source>
</evidence>
<comment type="pathway">
    <text evidence="2 11">Glycolipid biosynthesis; glycosylphosphatidylinositol-anchor biosynthesis.</text>
</comment>
<organism evidence="12 13">
    <name type="scientific">Gigaspora margarita</name>
    <dbReference type="NCBI Taxonomy" id="4874"/>
    <lineage>
        <taxon>Eukaryota</taxon>
        <taxon>Fungi</taxon>
        <taxon>Fungi incertae sedis</taxon>
        <taxon>Mucoromycota</taxon>
        <taxon>Glomeromycotina</taxon>
        <taxon>Glomeromycetes</taxon>
        <taxon>Diversisporales</taxon>
        <taxon>Gigasporaceae</taxon>
        <taxon>Gigaspora</taxon>
    </lineage>
</organism>
<dbReference type="InterPro" id="IPR013233">
    <property type="entry name" value="PIG-X/PBN1"/>
</dbReference>
<dbReference type="SMART" id="SM00780">
    <property type="entry name" value="PIG-X"/>
    <property type="match status" value="1"/>
</dbReference>
<name>A0A8H4AN32_GIGMA</name>
<keyword evidence="10" id="KW-0325">Glycoprotein</keyword>
<accession>A0A8H4AN32</accession>
<dbReference type="PANTHER" id="PTHR28533:SF1">
    <property type="entry name" value="PROTEIN PBN1"/>
    <property type="match status" value="1"/>
</dbReference>
<evidence type="ECO:0000256" key="7">
    <source>
        <dbReference type="ARBA" id="ARBA00022824"/>
    </source>
</evidence>
<evidence type="ECO:0000256" key="10">
    <source>
        <dbReference type="ARBA" id="ARBA00023180"/>
    </source>
</evidence>
<keyword evidence="13" id="KW-1185">Reference proteome</keyword>
<dbReference type="GO" id="GO:0000030">
    <property type="term" value="F:mannosyltransferase activity"/>
    <property type="evidence" value="ECO:0007669"/>
    <property type="project" value="TreeGrafter"/>
</dbReference>